<comment type="caution">
    <text evidence="5">The sequence shown here is derived from an EMBL/GenBank/DDBJ whole genome shotgun (WGS) entry which is preliminary data.</text>
</comment>
<dbReference type="RefSeq" id="WP_183374333.1">
    <property type="nucleotide sequence ID" value="NZ_CBCSFZ010000002.1"/>
</dbReference>
<accession>A0A839QPC9</accession>
<feature type="binding site" evidence="3">
    <location>
        <begin position="15"/>
        <end position="20"/>
    </location>
    <ligand>
        <name>ATP</name>
        <dbReference type="ChEBI" id="CHEBI:30616"/>
    </ligand>
</feature>
<organism evidence="5 6">
    <name type="scientific">Helcobacillus massiliensis</name>
    <dbReference type="NCBI Taxonomy" id="521392"/>
    <lineage>
        <taxon>Bacteria</taxon>
        <taxon>Bacillati</taxon>
        <taxon>Actinomycetota</taxon>
        <taxon>Actinomycetes</taxon>
        <taxon>Micrococcales</taxon>
        <taxon>Dermabacteraceae</taxon>
        <taxon>Helcobacillus</taxon>
    </lineage>
</organism>
<dbReference type="NCBIfam" id="TIGR00152">
    <property type="entry name" value="dephospho-CoA kinase"/>
    <property type="match status" value="1"/>
</dbReference>
<dbReference type="PANTHER" id="PTHR10695:SF46">
    <property type="entry name" value="BIFUNCTIONAL COENZYME A SYNTHASE-RELATED"/>
    <property type="match status" value="1"/>
</dbReference>
<dbReference type="PANTHER" id="PTHR10695">
    <property type="entry name" value="DEPHOSPHO-COA KINASE-RELATED"/>
    <property type="match status" value="1"/>
</dbReference>
<sequence length="209" mass="22813">MRHHLQRVGLTGGIGSGKTTVADRFRETGITVIDLDELSRAVLDQPGEGVDDMVARFGAEYLNRAGTADRAKLGDLVFSDAAARADLERIVLTRVAEQVSALDEAAAAAGEEFIVHDSPLLLEKGHDADFAVIIGVLAPVEERIRRVMQRSNKTREWVERVIAAQTTDDQRRRRCHILIDNTGTREDLAAAADAAVGEVRRMLAPSDPH</sequence>
<dbReference type="UniPathway" id="UPA00241">
    <property type="reaction ID" value="UER00356"/>
</dbReference>
<dbReference type="CDD" id="cd02022">
    <property type="entry name" value="DPCK"/>
    <property type="match status" value="1"/>
</dbReference>
<comment type="similarity">
    <text evidence="3">Belongs to the CoaE family.</text>
</comment>
<evidence type="ECO:0000256" key="1">
    <source>
        <dbReference type="ARBA" id="ARBA00022741"/>
    </source>
</evidence>
<evidence type="ECO:0000256" key="4">
    <source>
        <dbReference type="NCBIfam" id="TIGR00152"/>
    </source>
</evidence>
<protein>
    <recommendedName>
        <fullName evidence="3 4">Dephospho-CoA kinase</fullName>
        <ecNumber evidence="3 4">2.7.1.24</ecNumber>
    </recommendedName>
    <alternativeName>
        <fullName evidence="3">Dephosphocoenzyme A kinase</fullName>
    </alternativeName>
</protein>
<comment type="function">
    <text evidence="3">Catalyzes the phosphorylation of the 3'-hydroxyl group of dephosphocoenzyme A to form coenzyme A.</text>
</comment>
<gene>
    <name evidence="3" type="primary">coaE</name>
    <name evidence="5" type="ORF">FHX50_000601</name>
</gene>
<reference evidence="5 6" key="1">
    <citation type="submission" date="2020-08" db="EMBL/GenBank/DDBJ databases">
        <title>Sequencing the genomes of 1000 actinobacteria strains.</title>
        <authorList>
            <person name="Klenk H.-P."/>
        </authorList>
    </citation>
    <scope>NUCLEOTIDE SEQUENCE [LARGE SCALE GENOMIC DNA]</scope>
    <source>
        <strain evidence="5 6">DSM 23040</strain>
    </source>
</reference>
<comment type="subcellular location">
    <subcellularLocation>
        <location evidence="3">Cytoplasm</location>
    </subcellularLocation>
</comment>
<name>A0A839QPC9_9MICO</name>
<dbReference type="PROSITE" id="PS51219">
    <property type="entry name" value="DPCK"/>
    <property type="match status" value="1"/>
</dbReference>
<dbReference type="EMBL" id="JACHWP010000001">
    <property type="protein sequence ID" value="MBB3022353.1"/>
    <property type="molecule type" value="Genomic_DNA"/>
</dbReference>
<comment type="catalytic activity">
    <reaction evidence="3">
        <text>3'-dephospho-CoA + ATP = ADP + CoA + H(+)</text>
        <dbReference type="Rhea" id="RHEA:18245"/>
        <dbReference type="ChEBI" id="CHEBI:15378"/>
        <dbReference type="ChEBI" id="CHEBI:30616"/>
        <dbReference type="ChEBI" id="CHEBI:57287"/>
        <dbReference type="ChEBI" id="CHEBI:57328"/>
        <dbReference type="ChEBI" id="CHEBI:456216"/>
        <dbReference type="EC" id="2.7.1.24"/>
    </reaction>
</comment>
<keyword evidence="3" id="KW-0173">Coenzyme A biosynthesis</keyword>
<evidence type="ECO:0000313" key="6">
    <source>
        <dbReference type="Proteomes" id="UP000568050"/>
    </source>
</evidence>
<dbReference type="SUPFAM" id="SSF52540">
    <property type="entry name" value="P-loop containing nucleoside triphosphate hydrolases"/>
    <property type="match status" value="1"/>
</dbReference>
<keyword evidence="3" id="KW-0963">Cytoplasm</keyword>
<evidence type="ECO:0000256" key="2">
    <source>
        <dbReference type="ARBA" id="ARBA00022840"/>
    </source>
</evidence>
<dbReference type="GO" id="GO:0015937">
    <property type="term" value="P:coenzyme A biosynthetic process"/>
    <property type="evidence" value="ECO:0007669"/>
    <property type="project" value="UniProtKB-UniRule"/>
</dbReference>
<dbReference type="HAMAP" id="MF_00376">
    <property type="entry name" value="Dephospho_CoA_kinase"/>
    <property type="match status" value="1"/>
</dbReference>
<proteinExistence type="inferred from homology"/>
<keyword evidence="6" id="KW-1185">Reference proteome</keyword>
<dbReference type="AlphaFoldDB" id="A0A839QPC9"/>
<keyword evidence="3 5" id="KW-0808">Transferase</keyword>
<dbReference type="Pfam" id="PF01121">
    <property type="entry name" value="CoaE"/>
    <property type="match status" value="1"/>
</dbReference>
<evidence type="ECO:0000313" key="5">
    <source>
        <dbReference type="EMBL" id="MBB3022353.1"/>
    </source>
</evidence>
<dbReference type="GO" id="GO:0004140">
    <property type="term" value="F:dephospho-CoA kinase activity"/>
    <property type="evidence" value="ECO:0007669"/>
    <property type="project" value="UniProtKB-UniRule"/>
</dbReference>
<dbReference type="Gene3D" id="3.40.50.300">
    <property type="entry name" value="P-loop containing nucleotide triphosphate hydrolases"/>
    <property type="match status" value="1"/>
</dbReference>
<dbReference type="GO" id="GO:0005524">
    <property type="term" value="F:ATP binding"/>
    <property type="evidence" value="ECO:0007669"/>
    <property type="project" value="UniProtKB-UniRule"/>
</dbReference>
<dbReference type="Proteomes" id="UP000568050">
    <property type="component" value="Unassembled WGS sequence"/>
</dbReference>
<keyword evidence="3 5" id="KW-0418">Kinase</keyword>
<evidence type="ECO:0000256" key="3">
    <source>
        <dbReference type="HAMAP-Rule" id="MF_00376"/>
    </source>
</evidence>
<dbReference type="EC" id="2.7.1.24" evidence="3 4"/>
<dbReference type="InterPro" id="IPR001977">
    <property type="entry name" value="Depp_CoAkinase"/>
</dbReference>
<comment type="pathway">
    <text evidence="3">Cofactor biosynthesis; coenzyme A biosynthesis; CoA from (R)-pantothenate: step 5/5.</text>
</comment>
<keyword evidence="1 3" id="KW-0547">Nucleotide-binding</keyword>
<dbReference type="GO" id="GO:0005737">
    <property type="term" value="C:cytoplasm"/>
    <property type="evidence" value="ECO:0007669"/>
    <property type="project" value="UniProtKB-SubCell"/>
</dbReference>
<keyword evidence="2 3" id="KW-0067">ATP-binding</keyword>
<dbReference type="InterPro" id="IPR027417">
    <property type="entry name" value="P-loop_NTPase"/>
</dbReference>